<proteinExistence type="predicted"/>
<dbReference type="EMBL" id="MPJW01000184">
    <property type="protein sequence ID" value="OLU37983.1"/>
    <property type="molecule type" value="Genomic_DNA"/>
</dbReference>
<feature type="domain" description="DUF7601" evidence="3">
    <location>
        <begin position="515"/>
        <end position="607"/>
    </location>
</feature>
<feature type="transmembrane region" description="Helical" evidence="2">
    <location>
        <begin position="2016"/>
        <end position="2036"/>
    </location>
</feature>
<dbReference type="OrthoDB" id="3264136at2"/>
<dbReference type="GeneID" id="82203356"/>
<feature type="region of interest" description="Disordered" evidence="1">
    <location>
        <begin position="1952"/>
        <end position="2008"/>
    </location>
</feature>
<keyword evidence="2" id="KW-0472">Membrane</keyword>
<keyword evidence="2" id="KW-0812">Transmembrane</keyword>
<feature type="domain" description="DUF7601" evidence="3">
    <location>
        <begin position="726"/>
        <end position="840"/>
    </location>
</feature>
<evidence type="ECO:0000313" key="5">
    <source>
        <dbReference type="Proteomes" id="UP000186341"/>
    </source>
</evidence>
<protein>
    <recommendedName>
        <fullName evidence="3">DUF7601 domain-containing protein</fullName>
    </recommendedName>
</protein>
<feature type="domain" description="DUF7601" evidence="3">
    <location>
        <begin position="303"/>
        <end position="417"/>
    </location>
</feature>
<feature type="domain" description="DUF7601" evidence="3">
    <location>
        <begin position="90"/>
        <end position="205"/>
    </location>
</feature>
<dbReference type="Pfam" id="PF24547">
    <property type="entry name" value="DUF7601"/>
    <property type="match status" value="9"/>
</dbReference>
<dbReference type="Proteomes" id="UP000186341">
    <property type="component" value="Unassembled WGS sequence"/>
</dbReference>
<evidence type="ECO:0000256" key="1">
    <source>
        <dbReference type="SAM" id="MobiDB-lite"/>
    </source>
</evidence>
<organism evidence="4 5">
    <name type="scientific">Ileibacterium valens</name>
    <dbReference type="NCBI Taxonomy" id="1862668"/>
    <lineage>
        <taxon>Bacteria</taxon>
        <taxon>Bacillati</taxon>
        <taxon>Bacillota</taxon>
        <taxon>Erysipelotrichia</taxon>
        <taxon>Erysipelotrichales</taxon>
        <taxon>Erysipelotrichaceae</taxon>
        <taxon>Ileibacterium</taxon>
    </lineage>
</organism>
<reference evidence="4 5" key="1">
    <citation type="submission" date="2016-11" db="EMBL/GenBank/DDBJ databases">
        <title>Description of two novel members of the family Erysipelotrichaceae: Ileibacterium lipovorans gen. nov., sp. nov. and Dubosiella newyorkensis, gen. nov., sp. nov.</title>
        <authorList>
            <person name="Cox L.M."/>
            <person name="Sohn J."/>
            <person name="Tyrrell K.L."/>
            <person name="Citron D.M."/>
            <person name="Lawson P.A."/>
            <person name="Patel N.B."/>
            <person name="Iizumi T."/>
            <person name="Perez-Perez G.I."/>
            <person name="Goldstein E.J."/>
            <person name="Blaser M.J."/>
        </authorList>
    </citation>
    <scope>NUCLEOTIDE SEQUENCE [LARGE SCALE GENOMIC DNA]</scope>
    <source>
        <strain evidence="4 5">NYU-BL-A3</strain>
    </source>
</reference>
<dbReference type="Gene3D" id="2.60.40.1140">
    <property type="entry name" value="Collagen-binding surface protein Cna, B-type domain"/>
    <property type="match status" value="9"/>
</dbReference>
<accession>A0A1U7NEG3</accession>
<keyword evidence="5" id="KW-1185">Reference proteome</keyword>
<dbReference type="InterPro" id="IPR055382">
    <property type="entry name" value="DUF7601"/>
</dbReference>
<comment type="caution">
    <text evidence="4">The sequence shown here is derived from an EMBL/GenBank/DDBJ whole genome shotgun (WGS) entry which is preliminary data.</text>
</comment>
<feature type="domain" description="DUF7601" evidence="3">
    <location>
        <begin position="938"/>
        <end position="1052"/>
    </location>
</feature>
<feature type="domain" description="DUF7601" evidence="3">
    <location>
        <begin position="1576"/>
        <end position="1691"/>
    </location>
</feature>
<feature type="domain" description="DUF7601" evidence="3">
    <location>
        <begin position="1363"/>
        <end position="1477"/>
    </location>
</feature>
<feature type="domain" description="DUF7601" evidence="3">
    <location>
        <begin position="1150"/>
        <end position="1254"/>
    </location>
</feature>
<gene>
    <name evidence="4" type="ORF">BO222_09285</name>
</gene>
<evidence type="ECO:0000313" key="4">
    <source>
        <dbReference type="EMBL" id="OLU37983.1"/>
    </source>
</evidence>
<feature type="domain" description="DUF7601" evidence="3">
    <location>
        <begin position="1791"/>
        <end position="1925"/>
    </location>
</feature>
<feature type="compositionally biased region" description="Basic and acidic residues" evidence="1">
    <location>
        <begin position="1965"/>
        <end position="1982"/>
    </location>
</feature>
<sequence length="2041" mass="233040">MFRSAGADKYQLLKSLKVPAATTTEEDLLTQELVPDLASCPEREIKNGTAYHLVYWSENENLQNVTDLKSRKLLRDHEVFYAGYLPEKTQNLKISKSVTGAIMDPDKSFEFNIRILWENIPYELTENQLEKTGWQKTGEGEYRLSLKNGEDTQIDLPYNARISVMESEKSSLGFKTSVFVNDKKNETCSEVILNQDTEIRFINEKLDWKINFFLRNAGETDWQLLKSVKVPAETSTQQTLLDEHLVPDLSAYPEARVVDGIIYHLKFWSDDMDLTSPGSFNNTKPLSDNENFYAGYVADEVKTLTILKKVDGRHYEDPDYKFHIMLSFENQPFVLSQSELKKSGWNEEEPGTYSFSLKENESSSANLPAGIQWKVKEADYASSGYITSIEGSDQSVQEDQTQGILNENTTVEFTNTKQQWDVEFKFKNPNEDWKLIKQVSIPAQTSTSKTLVELGVIPSLAGKPAMLVENGVVYDLKTWSETEDLNDPVHFDESFELYNKEVFYAGYIPRTTYPLTVKKSVKGEEANPENEYSFSIQFLIGCHPYDPDSKSIKQAGFTKVDQGVYRFSLKNEQSITMDLPQGVQISIDEDDYSKKGFLSMINVNGEQKSDPWCGTLNTPTHVEYINIKQQWTVSFRFQNINESDWTTLKTVSVPADTSTEEMLVKNGQVPELSDYPMTVTADGEIYHRKAWSNQPDLSDPHSLDQKTLLRNGEVFYGGYVPESKDSLIVCKHVEGTGFDPNRKYDFFMTLSYEGKPFDLSDAQISANKLKRSKPGVYSFDLLNEERMDLRIPKGVLVSVSESEESSNGFETSLEVNNQKQDAPYSNVMTEETKLDFINRKQQWKIEFDFKDAGSSSYRKLTEVSVPAKTSTQETLLNDHLVPALDQYPEFKIAEGKAWHLVCWSQNQQLTDPSNLKNDTPLKNNQIFYAGYIPVSENRISIKKTVEGIVSEPDRLYEFNVRITWASNPFDLSKSALDAAGWQQNGRGEYHLSLKNNQTSQISLPKNARVYISEADYSQIGFETILLVNGQESQTPFEKDLNEDTELEFINKKDQWNVSFWFMDAGSRTWNLLKTAEVPARTSIQQTLLNMHLAQDLSGYPETKVANGMVYHLRFWSENRQLRDLTDLNNSDPLSNHEDFYAGYVVDELKSLTIAKKVEGNHLDAGRQFKFTVSLDEMNQPFELSKEELRQSGWIKSAEGIYTVYLKENQSSTALLPAGIHWSVQEEDCRSIGYETTAKINGTKADLKEQKQILNENSLIEFTNRKKQWEVRFMFRDPGSSVFKQVSSVKIPAKTSMLKTLQNEKEIPDLSTKPKIIIENGTVYHLKTWSKDEGMESRVDFDSDQKLEDHETFYAGYVAGNEYDLNFEKEVTGFEDTRKEFDFTAVFSYEGQPFNPSDSLIRFANLHRQADGVYTFTAAPNQPIRFVELPENVIVQINENDYAAEGYQTSIVKNGEVITGRQTSVLMNKDSTLKFINKRKAWIIHFMLKEAASQEYGLLDSVEIPARSTIEDALVKAGDIPSLSKYPKTVMKDGRIWNLRFWSVHKNMSGAGSLDGDESVYNGETFYAAYVPVPMEALTISKNVVSVIPDEKAEFEFRLTLSWNDKPFELSPDTVSEFDMTKVQKGVYSFKLKNNQEKKEIPLPAGIQYQLEEIKTSGKLYSTLFMINGKTEEGSDTGPRRLDQIQKISFINWEKTIVVEFYLKNAAESEFRKIDTVTLPGQGYKEIDLVKRNLVPRLTKLPEYQVVDGKVYQIHYWYENQLMTVETTLDDERPVPDHKKYYAAYLPVEISTLMVTNRVEGNDVRKDQEFSFVIRLSENGKPYTEDLVPVCNVQDTDYNVFNDLKLLENQYSQKKSGDQNSDNMSGLRNIYNGAKVHNNKDGTYTFFLSNGQRAGPFILPDHLDFEVEEIDGFTDGFDTSYQLEQNAQDQKWISKDLTGTNDLCDQTAVHFLNIRNQEKPSPPSKPDQKDIDQPENKKDHPSENDLNGKGQSDRQKLGKPQNKKPTEATSADLGTRVLSLLGVLSLLVMILIGWIGFNRKKE</sequence>
<evidence type="ECO:0000256" key="2">
    <source>
        <dbReference type="SAM" id="Phobius"/>
    </source>
</evidence>
<keyword evidence="2" id="KW-1133">Transmembrane helix</keyword>
<evidence type="ECO:0000259" key="3">
    <source>
        <dbReference type="Pfam" id="PF24547"/>
    </source>
</evidence>
<name>A0A1U7NEG3_9FIRM</name>
<dbReference type="RefSeq" id="WP_075820464.1">
    <property type="nucleotide sequence ID" value="NZ_CAPNHH010000035.1"/>
</dbReference>